<evidence type="ECO:0000259" key="2">
    <source>
        <dbReference type="PROSITE" id="PS50106"/>
    </source>
</evidence>
<sequence length="216" mass="23371">MGLSLTDEEIQLNMSLMPAGSSEISVPQALSEGLVAPVTGNNTGLRCAEIKNGVQEVILCKDQHGKVWLRLQAVDKLNFTIILPHMGIFVQLVQANSPASLVGLWFGDPVLQIDGDSCAGWSTERAHKVQKKGLFQRTITLQRDSTGHVGFIYKKGLITSLVKDGSAARNGLLTDHYLCEVNGQNVIGLKVGDILASCGCTVTVMPSKIYEHMVKR</sequence>
<dbReference type="FunFam" id="2.30.42.10:FF:000043">
    <property type="entry name" value="Syntenin-1 isoform X1"/>
    <property type="match status" value="1"/>
</dbReference>
<dbReference type="SMART" id="SM00228">
    <property type="entry name" value="PDZ"/>
    <property type="match status" value="2"/>
</dbReference>
<protein>
    <recommendedName>
        <fullName evidence="2">PDZ domain-containing protein</fullName>
    </recommendedName>
</protein>
<dbReference type="InterPro" id="IPR036034">
    <property type="entry name" value="PDZ_sf"/>
</dbReference>
<dbReference type="Pfam" id="PF00595">
    <property type="entry name" value="PDZ"/>
    <property type="match status" value="1"/>
</dbReference>
<evidence type="ECO:0000313" key="4">
    <source>
        <dbReference type="Proteomes" id="UP000694892"/>
    </source>
</evidence>
<feature type="domain" description="PDZ" evidence="2">
    <location>
        <begin position="56"/>
        <end position="145"/>
    </location>
</feature>
<dbReference type="InterPro" id="IPR051230">
    <property type="entry name" value="APP-Binding"/>
</dbReference>
<dbReference type="EMBL" id="CM004483">
    <property type="protein sequence ID" value="OCT60343.1"/>
    <property type="molecule type" value="Genomic_DNA"/>
</dbReference>
<dbReference type="InterPro" id="IPR001478">
    <property type="entry name" value="PDZ"/>
</dbReference>
<feature type="domain" description="PDZ" evidence="2">
    <location>
        <begin position="138"/>
        <end position="189"/>
    </location>
</feature>
<dbReference type="OMA" id="HIGFVIK"/>
<dbReference type="PROSITE" id="PS50106">
    <property type="entry name" value="PDZ"/>
    <property type="match status" value="2"/>
</dbReference>
<reference evidence="4" key="1">
    <citation type="journal article" date="2016" name="Nature">
        <title>Genome evolution in the allotetraploid frog Xenopus laevis.</title>
        <authorList>
            <person name="Session A.M."/>
            <person name="Uno Y."/>
            <person name="Kwon T."/>
            <person name="Chapman J.A."/>
            <person name="Toyoda A."/>
            <person name="Takahashi S."/>
            <person name="Fukui A."/>
            <person name="Hikosaka A."/>
            <person name="Suzuki A."/>
            <person name="Kondo M."/>
            <person name="van Heeringen S.J."/>
            <person name="Quigley I."/>
            <person name="Heinz S."/>
            <person name="Ogino H."/>
            <person name="Ochi H."/>
            <person name="Hellsten U."/>
            <person name="Lyons J.B."/>
            <person name="Simakov O."/>
            <person name="Putnam N."/>
            <person name="Stites J."/>
            <person name="Kuroki Y."/>
            <person name="Tanaka T."/>
            <person name="Michiue T."/>
            <person name="Watanabe M."/>
            <person name="Bogdanovic O."/>
            <person name="Lister R."/>
            <person name="Georgiou G."/>
            <person name="Paranjpe S.S."/>
            <person name="van Kruijsbergen I."/>
            <person name="Shu S."/>
            <person name="Carlson J."/>
            <person name="Kinoshita T."/>
            <person name="Ohta Y."/>
            <person name="Mawaribuchi S."/>
            <person name="Jenkins J."/>
            <person name="Grimwood J."/>
            <person name="Schmutz J."/>
            <person name="Mitros T."/>
            <person name="Mozaffari S.V."/>
            <person name="Suzuki Y."/>
            <person name="Haramoto Y."/>
            <person name="Yamamoto T.S."/>
            <person name="Takagi C."/>
            <person name="Heald R."/>
            <person name="Miller K."/>
            <person name="Haudenschild C."/>
            <person name="Kitzman J."/>
            <person name="Nakayama T."/>
            <person name="Izutsu Y."/>
            <person name="Robert J."/>
            <person name="Fortriede J."/>
            <person name="Burns K."/>
            <person name="Lotay V."/>
            <person name="Karimi K."/>
            <person name="Yasuoka Y."/>
            <person name="Dichmann D.S."/>
            <person name="Flajnik M.F."/>
            <person name="Houston D.W."/>
            <person name="Shendure J."/>
            <person name="DuPasquier L."/>
            <person name="Vize P.D."/>
            <person name="Zorn A.M."/>
            <person name="Ito M."/>
            <person name="Marcotte E.M."/>
            <person name="Wallingford J.B."/>
            <person name="Ito Y."/>
            <person name="Asashima M."/>
            <person name="Ueno N."/>
            <person name="Matsuda Y."/>
            <person name="Veenstra G.J."/>
            <person name="Fujiyama A."/>
            <person name="Harland R.M."/>
            <person name="Taira M."/>
            <person name="Rokhsar D.S."/>
        </authorList>
    </citation>
    <scope>NUCLEOTIDE SEQUENCE [LARGE SCALE GENOMIC DNA]</scope>
    <source>
        <strain evidence="4">J</strain>
    </source>
</reference>
<evidence type="ECO:0000256" key="1">
    <source>
        <dbReference type="ARBA" id="ARBA00022737"/>
    </source>
</evidence>
<organism evidence="3 4">
    <name type="scientific">Xenopus laevis</name>
    <name type="common">African clawed frog</name>
    <dbReference type="NCBI Taxonomy" id="8355"/>
    <lineage>
        <taxon>Eukaryota</taxon>
        <taxon>Metazoa</taxon>
        <taxon>Chordata</taxon>
        <taxon>Craniata</taxon>
        <taxon>Vertebrata</taxon>
        <taxon>Euteleostomi</taxon>
        <taxon>Amphibia</taxon>
        <taxon>Batrachia</taxon>
        <taxon>Anura</taxon>
        <taxon>Pipoidea</taxon>
        <taxon>Pipidae</taxon>
        <taxon>Xenopodinae</taxon>
        <taxon>Xenopus</taxon>
        <taxon>Xenopus</taxon>
    </lineage>
</organism>
<dbReference type="PANTHER" id="PTHR12345">
    <property type="entry name" value="SYNTENIN RELATED"/>
    <property type="match status" value="1"/>
</dbReference>
<dbReference type="SUPFAM" id="SSF50156">
    <property type="entry name" value="PDZ domain-like"/>
    <property type="match status" value="2"/>
</dbReference>
<dbReference type="Proteomes" id="UP000694892">
    <property type="component" value="Chromosome 9_10S"/>
</dbReference>
<keyword evidence="1" id="KW-0677">Repeat</keyword>
<accession>A0A974BT02</accession>
<dbReference type="AlphaFoldDB" id="A0A974BT02"/>
<dbReference type="GO" id="GO:0005737">
    <property type="term" value="C:cytoplasm"/>
    <property type="evidence" value="ECO:0007669"/>
    <property type="project" value="TreeGrafter"/>
</dbReference>
<name>A0A974BT02_XENLA</name>
<dbReference type="PANTHER" id="PTHR12345:SF13">
    <property type="entry name" value="SYNTENIN-2"/>
    <property type="match status" value="1"/>
</dbReference>
<gene>
    <name evidence="3" type="ORF">XELAEV_18046359mg</name>
</gene>
<dbReference type="GO" id="GO:0005886">
    <property type="term" value="C:plasma membrane"/>
    <property type="evidence" value="ECO:0007669"/>
    <property type="project" value="TreeGrafter"/>
</dbReference>
<dbReference type="Gene3D" id="2.30.42.10">
    <property type="match status" value="2"/>
</dbReference>
<evidence type="ECO:0000313" key="3">
    <source>
        <dbReference type="EMBL" id="OCT60343.1"/>
    </source>
</evidence>
<proteinExistence type="predicted"/>